<keyword evidence="3" id="KW-1185">Reference proteome</keyword>
<proteinExistence type="predicted"/>
<feature type="region of interest" description="Disordered" evidence="1">
    <location>
        <begin position="54"/>
        <end position="108"/>
    </location>
</feature>
<evidence type="ECO:0000313" key="2">
    <source>
        <dbReference type="EMBL" id="KAG5920117.1"/>
    </source>
</evidence>
<evidence type="ECO:0000313" key="3">
    <source>
        <dbReference type="Proteomes" id="UP000811619"/>
    </source>
</evidence>
<dbReference type="Proteomes" id="UP000811619">
    <property type="component" value="Unassembled WGS sequence"/>
</dbReference>
<organism evidence="2 3">
    <name type="scientific">Claviceps africana</name>
    <dbReference type="NCBI Taxonomy" id="83212"/>
    <lineage>
        <taxon>Eukaryota</taxon>
        <taxon>Fungi</taxon>
        <taxon>Dikarya</taxon>
        <taxon>Ascomycota</taxon>
        <taxon>Pezizomycotina</taxon>
        <taxon>Sordariomycetes</taxon>
        <taxon>Hypocreomycetidae</taxon>
        <taxon>Hypocreales</taxon>
        <taxon>Clavicipitaceae</taxon>
        <taxon>Claviceps</taxon>
    </lineage>
</organism>
<feature type="compositionally biased region" description="Polar residues" evidence="1">
    <location>
        <begin position="54"/>
        <end position="63"/>
    </location>
</feature>
<gene>
    <name evidence="2" type="ORF">E4U42_006306</name>
</gene>
<comment type="caution">
    <text evidence="2">The sequence shown here is derived from an EMBL/GenBank/DDBJ whole genome shotgun (WGS) entry which is preliminary data.</text>
</comment>
<dbReference type="AlphaFoldDB" id="A0A8K0J3G9"/>
<dbReference type="EMBL" id="SRPY01000630">
    <property type="protein sequence ID" value="KAG5920117.1"/>
    <property type="molecule type" value="Genomic_DNA"/>
</dbReference>
<accession>A0A8K0J3G9</accession>
<name>A0A8K0J3G9_9HYPO</name>
<protein>
    <submittedName>
        <fullName evidence="2">Uncharacterized protein</fullName>
    </submittedName>
</protein>
<sequence>MLALPSRRSKKGYFMPQERKCGVVESSGGCYGITAEAQAGMQFRRQLYASSTEPIRAASSSSPRLGGRRQSVGDLARNEEYKRDSSPGCDLSPKARIRRVKPEADAQQSEGNPICFALLVCQCMLA</sequence>
<reference evidence="2" key="1">
    <citation type="journal article" date="2020" name="bioRxiv">
        <title>Whole genome comparisons of ergot fungi reveals the divergence and evolution of species within the genus Claviceps are the result of varying mechanisms driving genome evolution and host range expansion.</title>
        <authorList>
            <person name="Wyka S.A."/>
            <person name="Mondo S.J."/>
            <person name="Liu M."/>
            <person name="Dettman J."/>
            <person name="Nalam V."/>
            <person name="Broders K.D."/>
        </authorList>
    </citation>
    <scope>NUCLEOTIDE SEQUENCE</scope>
    <source>
        <strain evidence="2">CCC 489</strain>
    </source>
</reference>
<evidence type="ECO:0000256" key="1">
    <source>
        <dbReference type="SAM" id="MobiDB-lite"/>
    </source>
</evidence>
<feature type="compositionally biased region" description="Basic and acidic residues" evidence="1">
    <location>
        <begin position="76"/>
        <end position="85"/>
    </location>
</feature>